<comment type="caution">
    <text evidence="2">The sequence shown here is derived from an EMBL/GenBank/DDBJ whole genome shotgun (WGS) entry which is preliminary data.</text>
</comment>
<feature type="transmembrane region" description="Helical" evidence="1">
    <location>
        <begin position="20"/>
        <end position="42"/>
    </location>
</feature>
<dbReference type="Proteomes" id="UP000260793">
    <property type="component" value="Unassembled WGS sequence"/>
</dbReference>
<keyword evidence="1" id="KW-1133">Transmembrane helix</keyword>
<evidence type="ECO:0008006" key="4">
    <source>
        <dbReference type="Google" id="ProtNLM"/>
    </source>
</evidence>
<keyword evidence="1" id="KW-0472">Membrane</keyword>
<gene>
    <name evidence="2" type="ORF">DXD17_01100</name>
</gene>
<evidence type="ECO:0000313" key="2">
    <source>
        <dbReference type="EMBL" id="RGK42703.1"/>
    </source>
</evidence>
<evidence type="ECO:0000256" key="1">
    <source>
        <dbReference type="SAM" id="Phobius"/>
    </source>
</evidence>
<protein>
    <recommendedName>
        <fullName evidence="4">Membrane fusion protein</fullName>
    </recommendedName>
</protein>
<dbReference type="EMBL" id="QSQN01000002">
    <property type="protein sequence ID" value="RGK42703.1"/>
    <property type="molecule type" value="Genomic_DNA"/>
</dbReference>
<proteinExistence type="predicted"/>
<keyword evidence="1" id="KW-0812">Transmembrane</keyword>
<accession>A0A3E4LZ08</accession>
<evidence type="ECO:0000313" key="3">
    <source>
        <dbReference type="Proteomes" id="UP000260793"/>
    </source>
</evidence>
<name>A0A3E4LZ08_9FIRM</name>
<sequence>MAAKKSESVNIRKYKGKRELNIGIFLFVIVLFYLIVTLVLYLSEDTPSVYEVREGSIVKDTSYTGLIIRDEQDIKSEGSGYIYYYFNDNSKIKAGANVYALVPSRLETGSSDSAKASTSVNSEVQTSITHRIENFNDSFTEMDFSTVYSLKDEINTYLQSNVSETKMQQLDTVIAASGQSVSSYPSSADGIMTFSTDGMEELTKDTFTAEDFDRTEYSQKELTDQVKVKKGDSIYRLITSENWSVIVPLEEETAKKIQDEEITSIQVRIDKDSQKMVADLSVIEKDGAYYGCLDFDNSMIRYADERYLNIELIFEDESGLKIPKSAVVEKPYYEIPSTCITTGANSTSAGVIVVDKNGNGKFTILENYYLDEDKGTAYISQKEFPQGTVLIQPDSEERLTLTETTGIKGVYNVNKGYAVFKRVTILCESDEYYIVKESEKGGLSNYDHIIQNGTSVHSEEVVFQ</sequence>
<dbReference type="RefSeq" id="WP_117687557.1">
    <property type="nucleotide sequence ID" value="NZ_JAJBRQ010000008.1"/>
</dbReference>
<reference evidence="2 3" key="1">
    <citation type="submission" date="2018-08" db="EMBL/GenBank/DDBJ databases">
        <title>A genome reference for cultivated species of the human gut microbiota.</title>
        <authorList>
            <person name="Zou Y."/>
            <person name="Xue W."/>
            <person name="Luo G."/>
        </authorList>
    </citation>
    <scope>NUCLEOTIDE SEQUENCE [LARGE SCALE GENOMIC DNA]</scope>
    <source>
        <strain evidence="2 3">TF11-7</strain>
    </source>
</reference>
<dbReference type="AlphaFoldDB" id="A0A3E4LZ08"/>
<organism evidence="2 3">
    <name type="scientific">[Ruminococcus] lactaris</name>
    <dbReference type="NCBI Taxonomy" id="46228"/>
    <lineage>
        <taxon>Bacteria</taxon>
        <taxon>Bacillati</taxon>
        <taxon>Bacillota</taxon>
        <taxon>Clostridia</taxon>
        <taxon>Lachnospirales</taxon>
        <taxon>Lachnospiraceae</taxon>
        <taxon>Mediterraneibacter</taxon>
    </lineage>
</organism>